<evidence type="ECO:0000256" key="1">
    <source>
        <dbReference type="SAM" id="MobiDB-lite"/>
    </source>
</evidence>
<gene>
    <name evidence="2" type="ORF">EGK_16621</name>
</gene>
<dbReference type="AlphaFoldDB" id="G7MUU0"/>
<proteinExistence type="predicted"/>
<feature type="region of interest" description="Disordered" evidence="1">
    <location>
        <begin position="1"/>
        <end position="43"/>
    </location>
</feature>
<organism evidence="2">
    <name type="scientific">Macaca mulatta</name>
    <name type="common">Rhesus macaque</name>
    <dbReference type="NCBI Taxonomy" id="9544"/>
    <lineage>
        <taxon>Eukaryota</taxon>
        <taxon>Metazoa</taxon>
        <taxon>Chordata</taxon>
        <taxon>Craniata</taxon>
        <taxon>Vertebrata</taxon>
        <taxon>Euteleostomi</taxon>
        <taxon>Mammalia</taxon>
        <taxon>Eutheria</taxon>
        <taxon>Euarchontoglires</taxon>
        <taxon>Primates</taxon>
        <taxon>Haplorrhini</taxon>
        <taxon>Catarrhini</taxon>
        <taxon>Cercopithecidae</taxon>
        <taxon>Cercopithecinae</taxon>
        <taxon>Macaca</taxon>
    </lineage>
</organism>
<protein>
    <submittedName>
        <fullName evidence="2">Uncharacterized protein</fullName>
    </submittedName>
</protein>
<name>G7MUU0_MACMU</name>
<sequence length="43" mass="4406">MSSNSFSYNEQSGGGEATELGQEATSTISPSGAFGLFSSDLKK</sequence>
<feature type="compositionally biased region" description="Polar residues" evidence="1">
    <location>
        <begin position="1"/>
        <end position="11"/>
    </location>
</feature>
<dbReference type="EMBL" id="CM001258">
    <property type="protein sequence ID" value="EHH26606.1"/>
    <property type="molecule type" value="Genomic_DNA"/>
</dbReference>
<evidence type="ECO:0000313" key="2">
    <source>
        <dbReference type="EMBL" id="EHH26606.1"/>
    </source>
</evidence>
<dbReference type="Proteomes" id="UP000013456">
    <property type="component" value="Chromosome 6"/>
</dbReference>
<reference evidence="2" key="1">
    <citation type="journal article" date="2011" name="Nat. Biotechnol.">
        <title>Genome sequencing and comparison of two nonhuman primate animal models, the cynomolgus and Chinese rhesus macaques.</title>
        <authorList>
            <person name="Yan G."/>
            <person name="Zhang G."/>
            <person name="Fang X."/>
            <person name="Zhang Y."/>
            <person name="Li C."/>
            <person name="Ling F."/>
            <person name="Cooper D.N."/>
            <person name="Li Q."/>
            <person name="Li Y."/>
            <person name="van Gool A.J."/>
            <person name="Du H."/>
            <person name="Chen J."/>
            <person name="Chen R."/>
            <person name="Zhang P."/>
            <person name="Huang Z."/>
            <person name="Thompson J.R."/>
            <person name="Meng Y."/>
            <person name="Bai Y."/>
            <person name="Wang J."/>
            <person name="Zhuo M."/>
            <person name="Wang T."/>
            <person name="Huang Y."/>
            <person name="Wei L."/>
            <person name="Li J."/>
            <person name="Wang Z."/>
            <person name="Hu H."/>
            <person name="Yang P."/>
            <person name="Le L."/>
            <person name="Stenson P.D."/>
            <person name="Li B."/>
            <person name="Liu X."/>
            <person name="Ball E.V."/>
            <person name="An N."/>
            <person name="Huang Q."/>
            <person name="Zhang Y."/>
            <person name="Fan W."/>
            <person name="Zhang X."/>
            <person name="Li Y."/>
            <person name="Wang W."/>
            <person name="Katze M.G."/>
            <person name="Su B."/>
            <person name="Nielsen R."/>
            <person name="Yang H."/>
            <person name="Wang J."/>
            <person name="Wang X."/>
            <person name="Wang J."/>
        </authorList>
    </citation>
    <scope>NUCLEOTIDE SEQUENCE [LARGE SCALE GENOMIC DNA]</scope>
    <source>
        <strain evidence="2">CR-5</strain>
    </source>
</reference>
<accession>G7MUU0</accession>